<organism evidence="1 2">
    <name type="scientific">Pisum sativum</name>
    <name type="common">Garden pea</name>
    <name type="synonym">Lathyrus oleraceus</name>
    <dbReference type="NCBI Taxonomy" id="3888"/>
    <lineage>
        <taxon>Eukaryota</taxon>
        <taxon>Viridiplantae</taxon>
        <taxon>Streptophyta</taxon>
        <taxon>Embryophyta</taxon>
        <taxon>Tracheophyta</taxon>
        <taxon>Spermatophyta</taxon>
        <taxon>Magnoliopsida</taxon>
        <taxon>eudicotyledons</taxon>
        <taxon>Gunneridae</taxon>
        <taxon>Pentapetalae</taxon>
        <taxon>rosids</taxon>
        <taxon>fabids</taxon>
        <taxon>Fabales</taxon>
        <taxon>Fabaceae</taxon>
        <taxon>Papilionoideae</taxon>
        <taxon>50 kb inversion clade</taxon>
        <taxon>NPAAA clade</taxon>
        <taxon>Hologalegina</taxon>
        <taxon>IRL clade</taxon>
        <taxon>Fabeae</taxon>
        <taxon>Lathyrus</taxon>
    </lineage>
</organism>
<dbReference type="Gramene" id="Psat06G0466600-T1">
    <property type="protein sequence ID" value="KAI5399394.1"/>
    <property type="gene ID" value="KIW84_064666"/>
</dbReference>
<protein>
    <recommendedName>
        <fullName evidence="3">DUF4283 domain-containing protein</fullName>
    </recommendedName>
</protein>
<dbReference type="AlphaFoldDB" id="A0A9D4WDB4"/>
<proteinExistence type="predicted"/>
<name>A0A9D4WDB4_PEA</name>
<keyword evidence="2" id="KW-1185">Reference proteome</keyword>
<evidence type="ECO:0000313" key="2">
    <source>
        <dbReference type="Proteomes" id="UP001058974"/>
    </source>
</evidence>
<sequence length="119" mass="13948">MDEKFFQELCNPWKEMLVIKLLGKNESYHLIKDRLKKRWKLTGCFEIKEVDNGLNSFYYDESFLLDLTSIMGTLVKTIIKAVDEGHWKPVRLSRKGPPLLHLFFANDVLLFVKVSNSRA</sequence>
<comment type="caution">
    <text evidence="1">The sequence shown here is derived from an EMBL/GenBank/DDBJ whole genome shotgun (WGS) entry which is preliminary data.</text>
</comment>
<dbReference type="Proteomes" id="UP001058974">
    <property type="component" value="Chromosome 6"/>
</dbReference>
<gene>
    <name evidence="1" type="ORF">KIW84_064666</name>
</gene>
<reference evidence="1 2" key="1">
    <citation type="journal article" date="2022" name="Nat. Genet.">
        <title>Improved pea reference genome and pan-genome highlight genomic features and evolutionary characteristics.</title>
        <authorList>
            <person name="Yang T."/>
            <person name="Liu R."/>
            <person name="Luo Y."/>
            <person name="Hu S."/>
            <person name="Wang D."/>
            <person name="Wang C."/>
            <person name="Pandey M.K."/>
            <person name="Ge S."/>
            <person name="Xu Q."/>
            <person name="Li N."/>
            <person name="Li G."/>
            <person name="Huang Y."/>
            <person name="Saxena R.K."/>
            <person name="Ji Y."/>
            <person name="Li M."/>
            <person name="Yan X."/>
            <person name="He Y."/>
            <person name="Liu Y."/>
            <person name="Wang X."/>
            <person name="Xiang C."/>
            <person name="Varshney R.K."/>
            <person name="Ding H."/>
            <person name="Gao S."/>
            <person name="Zong X."/>
        </authorList>
    </citation>
    <scope>NUCLEOTIDE SEQUENCE [LARGE SCALE GENOMIC DNA]</scope>
    <source>
        <strain evidence="1 2">cv. Zhongwan 6</strain>
    </source>
</reference>
<accession>A0A9D4WDB4</accession>
<evidence type="ECO:0000313" key="1">
    <source>
        <dbReference type="EMBL" id="KAI5399394.1"/>
    </source>
</evidence>
<dbReference type="EMBL" id="JAMSHJ010000006">
    <property type="protein sequence ID" value="KAI5399394.1"/>
    <property type="molecule type" value="Genomic_DNA"/>
</dbReference>
<evidence type="ECO:0008006" key="3">
    <source>
        <dbReference type="Google" id="ProtNLM"/>
    </source>
</evidence>